<comment type="subcellular location">
    <subcellularLocation>
        <location evidence="1">Membrane</location>
        <topology evidence="1">Multi-pass membrane protein</topology>
    </subcellularLocation>
</comment>
<accession>A0A4P6JY60</accession>
<feature type="transmembrane region" description="Helical" evidence="6">
    <location>
        <begin position="40"/>
        <end position="61"/>
    </location>
</feature>
<reference evidence="7 8" key="1">
    <citation type="submission" date="2019-01" db="EMBL/GenBank/DDBJ databases">
        <title>Ktedonosporobacter rubrisoli SCAWS-G2.</title>
        <authorList>
            <person name="Huang Y."/>
            <person name="Yan B."/>
        </authorList>
    </citation>
    <scope>NUCLEOTIDE SEQUENCE [LARGE SCALE GENOMIC DNA]</scope>
    <source>
        <strain evidence="7 8">SCAWS-G2</strain>
    </source>
</reference>
<keyword evidence="3 6" id="KW-0812">Transmembrane</keyword>
<organism evidence="7 8">
    <name type="scientific">Ktedonosporobacter rubrisoli</name>
    <dbReference type="NCBI Taxonomy" id="2509675"/>
    <lineage>
        <taxon>Bacteria</taxon>
        <taxon>Bacillati</taxon>
        <taxon>Chloroflexota</taxon>
        <taxon>Ktedonobacteria</taxon>
        <taxon>Ktedonobacterales</taxon>
        <taxon>Ktedonosporobacteraceae</taxon>
        <taxon>Ktedonosporobacter</taxon>
    </lineage>
</organism>
<evidence type="ECO:0000256" key="3">
    <source>
        <dbReference type="ARBA" id="ARBA00022692"/>
    </source>
</evidence>
<evidence type="ECO:0000313" key="8">
    <source>
        <dbReference type="Proteomes" id="UP000290365"/>
    </source>
</evidence>
<dbReference type="Proteomes" id="UP000290365">
    <property type="component" value="Chromosome"/>
</dbReference>
<evidence type="ECO:0000256" key="4">
    <source>
        <dbReference type="ARBA" id="ARBA00022989"/>
    </source>
</evidence>
<dbReference type="InterPro" id="IPR022301">
    <property type="entry name" value="Integral_membrane_YjbE"/>
</dbReference>
<feature type="transmembrane region" description="Helical" evidence="6">
    <location>
        <begin position="174"/>
        <end position="193"/>
    </location>
</feature>
<dbReference type="PANTHER" id="PTHR30238:SF4">
    <property type="entry name" value="SLL1022 PROTEIN"/>
    <property type="match status" value="1"/>
</dbReference>
<feature type="transmembrane region" description="Helical" evidence="6">
    <location>
        <begin position="6"/>
        <end position="28"/>
    </location>
</feature>
<name>A0A4P6JY60_KTERU</name>
<dbReference type="GO" id="GO:0016020">
    <property type="term" value="C:membrane"/>
    <property type="evidence" value="ECO:0007669"/>
    <property type="project" value="UniProtKB-SubCell"/>
</dbReference>
<dbReference type="AlphaFoldDB" id="A0A4P6JY60"/>
<evidence type="ECO:0000256" key="1">
    <source>
        <dbReference type="ARBA" id="ARBA00004141"/>
    </source>
</evidence>
<dbReference type="NCBIfam" id="TIGR03717">
    <property type="entry name" value="R_switched_YjbE"/>
    <property type="match status" value="1"/>
</dbReference>
<dbReference type="EMBL" id="CP035758">
    <property type="protein sequence ID" value="QBD80393.1"/>
    <property type="molecule type" value="Genomic_DNA"/>
</dbReference>
<protein>
    <submittedName>
        <fullName evidence="7">TerC family protein</fullName>
    </submittedName>
</protein>
<evidence type="ECO:0000256" key="6">
    <source>
        <dbReference type="SAM" id="Phobius"/>
    </source>
</evidence>
<feature type="transmembrane region" description="Helical" evidence="6">
    <location>
        <begin position="67"/>
        <end position="87"/>
    </location>
</feature>
<gene>
    <name evidence="7" type="ORF">EPA93_32245</name>
</gene>
<feature type="transmembrane region" description="Helical" evidence="6">
    <location>
        <begin position="146"/>
        <end position="167"/>
    </location>
</feature>
<dbReference type="InterPro" id="IPR005496">
    <property type="entry name" value="Integral_membrane_TerC"/>
</dbReference>
<proteinExistence type="inferred from homology"/>
<sequence length="241" mass="26159">MVLDWLRVLGSIILVDLVLSGDNALVIGAVAADLEKKKRWIAFVVGGGGAILIRILLTYGVTLLLDIPYLEAIGGILLLIITIRLLASTNEAQEGESTQSIKRFFQKLGFLPKSPLFIGMLTILAADATTSLDNIISIAALAHQDPPLLIIGLLLSIAFLLLASALIARLIERFPWLILLAAVILVITSAQMILQDDDLARIISSATAGWWPLAVYVISFAIVSIPIYRWIQGYVKVSLKH</sequence>
<keyword evidence="5 6" id="KW-0472">Membrane</keyword>
<evidence type="ECO:0000256" key="5">
    <source>
        <dbReference type="ARBA" id="ARBA00023136"/>
    </source>
</evidence>
<evidence type="ECO:0000313" key="7">
    <source>
        <dbReference type="EMBL" id="QBD80393.1"/>
    </source>
</evidence>
<comment type="similarity">
    <text evidence="2">Belongs to the TerC family.</text>
</comment>
<keyword evidence="4 6" id="KW-1133">Transmembrane helix</keyword>
<dbReference type="OrthoDB" id="5295733at2"/>
<keyword evidence="8" id="KW-1185">Reference proteome</keyword>
<dbReference type="KEGG" id="kbs:EPA93_32245"/>
<dbReference type="Pfam" id="PF03741">
    <property type="entry name" value="TerC"/>
    <property type="match status" value="1"/>
</dbReference>
<feature type="transmembrane region" description="Helical" evidence="6">
    <location>
        <begin position="213"/>
        <end position="231"/>
    </location>
</feature>
<dbReference type="PANTHER" id="PTHR30238">
    <property type="entry name" value="MEMBRANE BOUND PREDICTED REDOX MODULATOR"/>
    <property type="match status" value="1"/>
</dbReference>
<evidence type="ECO:0000256" key="2">
    <source>
        <dbReference type="ARBA" id="ARBA00007511"/>
    </source>
</evidence>
<feature type="transmembrane region" description="Helical" evidence="6">
    <location>
        <begin position="108"/>
        <end position="126"/>
    </location>
</feature>